<dbReference type="Pfam" id="PF01363">
    <property type="entry name" value="FYVE"/>
    <property type="match status" value="1"/>
</dbReference>
<feature type="compositionally biased region" description="Polar residues" evidence="6">
    <location>
        <begin position="123"/>
        <end position="133"/>
    </location>
</feature>
<evidence type="ECO:0000256" key="5">
    <source>
        <dbReference type="SAM" id="Coils"/>
    </source>
</evidence>
<dbReference type="STRING" id="63057.A0A2P5CUT2"/>
<feature type="region of interest" description="Disordered" evidence="6">
    <location>
        <begin position="1246"/>
        <end position="1272"/>
    </location>
</feature>
<keyword evidence="1" id="KW-0479">Metal-binding</keyword>
<keyword evidence="5" id="KW-0175">Coiled coil</keyword>
<evidence type="ECO:0000256" key="3">
    <source>
        <dbReference type="ARBA" id="ARBA00022833"/>
    </source>
</evidence>
<gene>
    <name evidence="8" type="ORF">TorRG33x02_272430</name>
</gene>
<evidence type="ECO:0000313" key="8">
    <source>
        <dbReference type="EMBL" id="PON64827.1"/>
    </source>
</evidence>
<feature type="coiled-coil region" evidence="5">
    <location>
        <begin position="691"/>
        <end position="730"/>
    </location>
</feature>
<organism evidence="8 9">
    <name type="scientific">Trema orientale</name>
    <name type="common">Charcoal tree</name>
    <name type="synonym">Celtis orientalis</name>
    <dbReference type="NCBI Taxonomy" id="63057"/>
    <lineage>
        <taxon>Eukaryota</taxon>
        <taxon>Viridiplantae</taxon>
        <taxon>Streptophyta</taxon>
        <taxon>Embryophyta</taxon>
        <taxon>Tracheophyta</taxon>
        <taxon>Spermatophyta</taxon>
        <taxon>Magnoliopsida</taxon>
        <taxon>eudicotyledons</taxon>
        <taxon>Gunneridae</taxon>
        <taxon>Pentapetalae</taxon>
        <taxon>rosids</taxon>
        <taxon>fabids</taxon>
        <taxon>Rosales</taxon>
        <taxon>Cannabaceae</taxon>
        <taxon>Trema</taxon>
    </lineage>
</organism>
<feature type="coiled-coil region" evidence="5">
    <location>
        <begin position="201"/>
        <end position="228"/>
    </location>
</feature>
<accession>A0A2P5CUT2</accession>
<feature type="region of interest" description="Disordered" evidence="6">
    <location>
        <begin position="791"/>
        <end position="815"/>
    </location>
</feature>
<dbReference type="EMBL" id="JXTC01000325">
    <property type="protein sequence ID" value="PON64827.1"/>
    <property type="molecule type" value="Genomic_DNA"/>
</dbReference>
<comment type="caution">
    <text evidence="8">The sequence shown here is derived from an EMBL/GenBank/DDBJ whole genome shotgun (WGS) entry which is preliminary data.</text>
</comment>
<dbReference type="Proteomes" id="UP000237000">
    <property type="component" value="Unassembled WGS sequence"/>
</dbReference>
<dbReference type="SUPFAM" id="SSF57903">
    <property type="entry name" value="FYVE/PHD zinc finger"/>
    <property type="match status" value="1"/>
</dbReference>
<dbReference type="FunCoup" id="A0A2P5CUT2">
    <property type="interactions" value="1678"/>
</dbReference>
<feature type="region of interest" description="Disordered" evidence="6">
    <location>
        <begin position="242"/>
        <end position="261"/>
    </location>
</feature>
<dbReference type="Gene3D" id="3.30.40.10">
    <property type="entry name" value="Zinc/RING finger domain, C3HC4 (zinc finger)"/>
    <property type="match status" value="1"/>
</dbReference>
<evidence type="ECO:0000256" key="1">
    <source>
        <dbReference type="ARBA" id="ARBA00022723"/>
    </source>
</evidence>
<dbReference type="InterPro" id="IPR019734">
    <property type="entry name" value="TPR_rpt"/>
</dbReference>
<sequence length="1313" mass="145921">MLEKIGLPPKPSVRGNNWVVDASHCQGCSSQFTFINRKHHCRRCGGLFCNSCTQQRMVLRGQGDSPVRICEPCKTLEEAARFEIRYGHRSRAGRGSLKSASKPENDVLDQILSNDRKEAVTSGHGSSSKQVASSIERAGSLDTEVVNLDGEGEMPRSRSIDGFNPLMVEKGATSPDDLRQQALDEKKKYRQLKGEGKSDEALRAFKRGKELERQADALEKNLRKNRRKVSLSGNIEEVQIKDDVPGESRKRNRVGHTEGKDKDDLVAELRELGWSDMDLHNEDKKGPNLTLEGELSSLLGEISEKTGKNKGANFTDKTQVVAHKKKALALKREGNLAEAKEELKKAKVLEKQLEEQELLAEAEDSDDELSELIRSMGNDKQDQFSNLFEQGHDFDFGSLVGAAHDQIIDGSFDVTDEDMEDPQIAADLKSLGWMEDSENSESINPQFVSVDREAILNEILSLKREAVNQKRAGNISEAMSILKKAKLLERDLGSFEPQEGKVAKDPPTVQKDSVDLVADKSSVVSDENINAKKDMDSKFAPKSKLLIQKELLGLKKKALALRREGRFDEAEEELKKGKSLEHQLEEMEKALNMKTVSVAVHDKDPNLVYEHRDFSNTLHIGEEREEDVTDQDMHDPTYLSLLRNLGWIDEDNGLANISSESHKRNDNINASGSSVPQSAPPFTVAGPRRSRAEMQKELLGLKRKALALRRQGEREEAEEVLRMAKALEAQMAEMELPGKEFQLSTHKENVIKSTLESEDKEGDAGAVTEQDMHDPAMLSMLKTLGWNDEEQEAATMHDKRKENASNSDSDGTSLIQSSPLIVVPARKSKGEIQRELLNLKRKALALRRKGETEEAEELLKNAKVLESEMEELEALKQEKLHEALKDDKHESFGSLVNQEKNGNQRGDVEKIRVMSKEISGRSDKFVESSIDIGSMGSDTANHSLQNSDISIPLNLQLIEGGQTILGDMGPLNRKGVDGTSVPPAVGSMNLMDLSTGDDWRGSQMSAEKQTDALNYSSDGSFLFSSPIQSQRFTSSEGNMTREDDMKSEKKISVAPKDEKPQFADTSKEHASQINETALKQDILALKRKAVALKRGGKLAEAREELRQAKLLEKHLEKDNAKSKTNPTFELVSTSSVPSVVQKNAGSSNITPKPISSRDRFKLQQESLAHKRQALKLRREGRAEEAEAEFELAKKLETQLEELSAHDSIHSSVGAELENDVGVEDFLDPQLLSALKAIGIEDANAVSRVPDRSQSSKTNVDKSENPNQERIQLEEQIKTEKVKALNLKRAGKQAEALDALRNAKLLEKKLNSLA</sequence>
<dbReference type="PANTHER" id="PTHR47553:SF1">
    <property type="entry name" value="RING_FYVE_PHD ZINC FINGER SUPERFAMILY PROTEIN"/>
    <property type="match status" value="1"/>
</dbReference>
<dbReference type="InterPro" id="IPR011990">
    <property type="entry name" value="TPR-like_helical_dom_sf"/>
</dbReference>
<protein>
    <submittedName>
        <fullName evidence="8">43kDa postsynaptic protein</fullName>
    </submittedName>
</protein>
<evidence type="ECO:0000259" key="7">
    <source>
        <dbReference type="PROSITE" id="PS50178"/>
    </source>
</evidence>
<dbReference type="InParanoid" id="A0A2P5CUT2"/>
<dbReference type="PANTHER" id="PTHR47553">
    <property type="entry name" value="MYOSIN-11"/>
    <property type="match status" value="1"/>
</dbReference>
<feature type="coiled-coil region" evidence="5">
    <location>
        <begin position="336"/>
        <end position="366"/>
    </location>
</feature>
<dbReference type="InterPro" id="IPR000306">
    <property type="entry name" value="Znf_FYVE"/>
</dbReference>
<dbReference type="OrthoDB" id="660555at2759"/>
<name>A0A2P5CUT2_TREOI</name>
<feature type="region of interest" description="Disordered" evidence="6">
    <location>
        <begin position="754"/>
        <end position="773"/>
    </location>
</feature>
<dbReference type="SMART" id="SM00028">
    <property type="entry name" value="TPR"/>
    <property type="match status" value="7"/>
</dbReference>
<keyword evidence="3" id="KW-0862">Zinc</keyword>
<feature type="compositionally biased region" description="Basic and acidic residues" evidence="6">
    <location>
        <begin position="1039"/>
        <end position="1068"/>
    </location>
</feature>
<dbReference type="FunFam" id="3.30.40.10:FF:000925">
    <property type="entry name" value="Zinc finger protein, putative"/>
    <property type="match status" value="1"/>
</dbReference>
<reference evidence="9" key="1">
    <citation type="submission" date="2016-06" db="EMBL/GenBank/DDBJ databases">
        <title>Parallel loss of symbiosis genes in relatives of nitrogen-fixing non-legume Parasponia.</title>
        <authorList>
            <person name="Van Velzen R."/>
            <person name="Holmer R."/>
            <person name="Bu F."/>
            <person name="Rutten L."/>
            <person name="Van Zeijl A."/>
            <person name="Liu W."/>
            <person name="Santuari L."/>
            <person name="Cao Q."/>
            <person name="Sharma T."/>
            <person name="Shen D."/>
            <person name="Roswanjaya Y."/>
            <person name="Wardhani T."/>
            <person name="Kalhor M.S."/>
            <person name="Jansen J."/>
            <person name="Van den Hoogen J."/>
            <person name="Gungor B."/>
            <person name="Hartog M."/>
            <person name="Hontelez J."/>
            <person name="Verver J."/>
            <person name="Yang W.-C."/>
            <person name="Schijlen E."/>
            <person name="Repin R."/>
            <person name="Schilthuizen M."/>
            <person name="Schranz E."/>
            <person name="Heidstra R."/>
            <person name="Miyata K."/>
            <person name="Fedorova E."/>
            <person name="Kohlen W."/>
            <person name="Bisseling T."/>
            <person name="Smit S."/>
            <person name="Geurts R."/>
        </authorList>
    </citation>
    <scope>NUCLEOTIDE SEQUENCE [LARGE SCALE GENOMIC DNA]</scope>
    <source>
        <strain evidence="9">cv. RG33-2</strain>
    </source>
</reference>
<feature type="compositionally biased region" description="Polar residues" evidence="6">
    <location>
        <begin position="804"/>
        <end position="815"/>
    </location>
</feature>
<dbReference type="InterPro" id="IPR013083">
    <property type="entry name" value="Znf_RING/FYVE/PHD"/>
</dbReference>
<feature type="region of interest" description="Disordered" evidence="6">
    <location>
        <begin position="1026"/>
        <end position="1068"/>
    </location>
</feature>
<proteinExistence type="predicted"/>
<dbReference type="InterPro" id="IPR017455">
    <property type="entry name" value="Znf_FYVE-rel"/>
</dbReference>
<feature type="compositionally biased region" description="Polar residues" evidence="6">
    <location>
        <begin position="1026"/>
        <end position="1038"/>
    </location>
</feature>
<evidence type="ECO:0000256" key="2">
    <source>
        <dbReference type="ARBA" id="ARBA00022771"/>
    </source>
</evidence>
<feature type="domain" description="FYVE-type" evidence="7">
    <location>
        <begin position="19"/>
        <end position="78"/>
    </location>
</feature>
<evidence type="ECO:0000256" key="4">
    <source>
        <dbReference type="PROSITE-ProRule" id="PRU00091"/>
    </source>
</evidence>
<dbReference type="InterPro" id="IPR011011">
    <property type="entry name" value="Znf_FYVE_PHD"/>
</dbReference>
<evidence type="ECO:0000256" key="6">
    <source>
        <dbReference type="SAM" id="MobiDB-lite"/>
    </source>
</evidence>
<feature type="region of interest" description="Disordered" evidence="6">
    <location>
        <begin position="115"/>
        <end position="136"/>
    </location>
</feature>
<dbReference type="GO" id="GO:0008270">
    <property type="term" value="F:zinc ion binding"/>
    <property type="evidence" value="ECO:0007669"/>
    <property type="project" value="UniProtKB-KW"/>
</dbReference>
<feature type="region of interest" description="Disordered" evidence="6">
    <location>
        <begin position="667"/>
        <end position="688"/>
    </location>
</feature>
<dbReference type="SUPFAM" id="SSF48452">
    <property type="entry name" value="TPR-like"/>
    <property type="match status" value="1"/>
</dbReference>
<keyword evidence="2 4" id="KW-0863">Zinc-finger</keyword>
<feature type="compositionally biased region" description="Polar residues" evidence="6">
    <location>
        <begin position="667"/>
        <end position="677"/>
    </location>
</feature>
<dbReference type="PROSITE" id="PS50178">
    <property type="entry name" value="ZF_FYVE"/>
    <property type="match status" value="1"/>
</dbReference>
<feature type="coiled-coil region" evidence="5">
    <location>
        <begin position="829"/>
        <end position="882"/>
    </location>
</feature>
<dbReference type="SMART" id="SM00064">
    <property type="entry name" value="FYVE"/>
    <property type="match status" value="1"/>
</dbReference>
<keyword evidence="9" id="KW-1185">Reference proteome</keyword>
<evidence type="ECO:0000313" key="9">
    <source>
        <dbReference type="Proteomes" id="UP000237000"/>
    </source>
</evidence>